<dbReference type="GO" id="GO:0046872">
    <property type="term" value="F:metal ion binding"/>
    <property type="evidence" value="ECO:0007669"/>
    <property type="project" value="UniProtKB-KW"/>
</dbReference>
<sequence>MNTDVMDSRPTYGGLRLDPRAKSHLVVVDGDGAPAVLDAFAGAEDELNRTTILCAHEDVAAGGLERLCALRAARLQLSGSSEDLLTEFERVLDGADMSVRIYVAGRESFIGKVVASAALRGVVPDSVVAERRGGVSRRVQCVHCKHIDEGVTASPYRCSGCGQHLLVRDHFSRRLAAFQGVRIDAEIPGEVPPAMELAS</sequence>
<evidence type="ECO:0000256" key="4">
    <source>
        <dbReference type="ARBA" id="ARBA00023002"/>
    </source>
</evidence>
<dbReference type="RefSeq" id="WP_183396075.1">
    <property type="nucleotide sequence ID" value="NZ_JACIDR010000005.1"/>
</dbReference>
<dbReference type="AlphaFoldDB" id="A0A7W6GHV9"/>
<feature type="domain" description="Dimethylamine monooxygenase subunit DmmA-like N-terminal" evidence="8">
    <location>
        <begin position="6"/>
        <end position="126"/>
    </location>
</feature>
<comment type="caution">
    <text evidence="9">The sequence shown here is derived from an EMBL/GenBank/DDBJ whole genome shotgun (WGS) entry which is preliminary data.</text>
</comment>
<dbReference type="Proteomes" id="UP000528964">
    <property type="component" value="Unassembled WGS sequence"/>
</dbReference>
<dbReference type="Pfam" id="PF22290">
    <property type="entry name" value="DmmA-like_N"/>
    <property type="match status" value="1"/>
</dbReference>
<keyword evidence="3" id="KW-0479">Metal-binding</keyword>
<dbReference type="InterPro" id="IPR048037">
    <property type="entry name" value="DmmA-like_C"/>
</dbReference>
<feature type="domain" description="Dimethylamine monooxygenase subunit DmmA-like C-terminal" evidence="7">
    <location>
        <begin position="138"/>
        <end position="181"/>
    </location>
</feature>
<evidence type="ECO:0000259" key="7">
    <source>
        <dbReference type="Pfam" id="PF22289"/>
    </source>
</evidence>
<evidence type="ECO:0000256" key="3">
    <source>
        <dbReference type="ARBA" id="ARBA00022723"/>
    </source>
</evidence>
<evidence type="ECO:0000256" key="2">
    <source>
        <dbReference type="ARBA" id="ARBA00022714"/>
    </source>
</evidence>
<dbReference type="Pfam" id="PF22289">
    <property type="entry name" value="DmmA-like_C"/>
    <property type="match status" value="1"/>
</dbReference>
<evidence type="ECO:0000259" key="8">
    <source>
        <dbReference type="Pfam" id="PF22290"/>
    </source>
</evidence>
<keyword evidence="10" id="KW-1185">Reference proteome</keyword>
<keyword evidence="5" id="KW-0408">Iron</keyword>
<keyword evidence="4" id="KW-0560">Oxidoreductase</keyword>
<dbReference type="GO" id="GO:0016491">
    <property type="term" value="F:oxidoreductase activity"/>
    <property type="evidence" value="ECO:0007669"/>
    <property type="project" value="UniProtKB-KW"/>
</dbReference>
<evidence type="ECO:0000313" key="10">
    <source>
        <dbReference type="Proteomes" id="UP000528964"/>
    </source>
</evidence>
<keyword evidence="6" id="KW-0411">Iron-sulfur</keyword>
<keyword evidence="2" id="KW-0001">2Fe-2S</keyword>
<keyword evidence="1" id="KW-0285">Flavoprotein</keyword>
<dbReference type="NCBIfam" id="NF041259">
    <property type="entry name" value="mono_DmmA_fam"/>
    <property type="match status" value="1"/>
</dbReference>
<evidence type="ECO:0000256" key="6">
    <source>
        <dbReference type="ARBA" id="ARBA00023014"/>
    </source>
</evidence>
<protein>
    <submittedName>
        <fullName evidence="9">Putative RNA-binding Zn-ribbon protein involved in translation (DUF1610 family)</fullName>
    </submittedName>
</protein>
<evidence type="ECO:0000313" key="9">
    <source>
        <dbReference type="EMBL" id="MBB3974224.1"/>
    </source>
</evidence>
<dbReference type="GO" id="GO:0051537">
    <property type="term" value="F:2 iron, 2 sulfur cluster binding"/>
    <property type="evidence" value="ECO:0007669"/>
    <property type="project" value="UniProtKB-KW"/>
</dbReference>
<organism evidence="9 10">
    <name type="scientific">Hansschlegelia beijingensis</name>
    <dbReference type="NCBI Taxonomy" id="1133344"/>
    <lineage>
        <taxon>Bacteria</taxon>
        <taxon>Pseudomonadati</taxon>
        <taxon>Pseudomonadota</taxon>
        <taxon>Alphaproteobacteria</taxon>
        <taxon>Hyphomicrobiales</taxon>
        <taxon>Methylopilaceae</taxon>
        <taxon>Hansschlegelia</taxon>
    </lineage>
</organism>
<name>A0A7W6GHV9_9HYPH</name>
<evidence type="ECO:0000256" key="1">
    <source>
        <dbReference type="ARBA" id="ARBA00022630"/>
    </source>
</evidence>
<evidence type="ECO:0000256" key="5">
    <source>
        <dbReference type="ARBA" id="ARBA00023004"/>
    </source>
</evidence>
<accession>A0A7W6GHV9</accession>
<dbReference type="EMBL" id="JACIDR010000005">
    <property type="protein sequence ID" value="MBB3974224.1"/>
    <property type="molecule type" value="Genomic_DNA"/>
</dbReference>
<dbReference type="InterPro" id="IPR054582">
    <property type="entry name" value="DmmA-like_N"/>
</dbReference>
<proteinExistence type="predicted"/>
<gene>
    <name evidence="9" type="ORF">GGR24_002905</name>
</gene>
<reference evidence="9 10" key="1">
    <citation type="submission" date="2020-08" db="EMBL/GenBank/DDBJ databases">
        <title>Genomic Encyclopedia of Type Strains, Phase IV (KMG-IV): sequencing the most valuable type-strain genomes for metagenomic binning, comparative biology and taxonomic classification.</title>
        <authorList>
            <person name="Goeker M."/>
        </authorList>
    </citation>
    <scope>NUCLEOTIDE SEQUENCE [LARGE SCALE GENOMIC DNA]</scope>
    <source>
        <strain evidence="9 10">DSM 25481</strain>
    </source>
</reference>